<dbReference type="Proteomes" id="UP000332933">
    <property type="component" value="Unassembled WGS sequence"/>
</dbReference>
<dbReference type="GO" id="GO:1990229">
    <property type="term" value="C:iron-sulfur cluster assembly complex"/>
    <property type="evidence" value="ECO:0007669"/>
    <property type="project" value="UniProtKB-ARBA"/>
</dbReference>
<dbReference type="GO" id="GO:0005739">
    <property type="term" value="C:mitochondrion"/>
    <property type="evidence" value="ECO:0007669"/>
    <property type="project" value="TreeGrafter"/>
</dbReference>
<dbReference type="Gene3D" id="3.30.300.90">
    <property type="entry name" value="BolA-like"/>
    <property type="match status" value="1"/>
</dbReference>
<evidence type="ECO:0000256" key="1">
    <source>
        <dbReference type="ARBA" id="ARBA00005578"/>
    </source>
</evidence>
<comment type="similarity">
    <text evidence="1 2">Belongs to the BolA/IbaG family.</text>
</comment>
<accession>A0A485KPR5</accession>
<sequence>MNGIRQAARSFATLNKMSEQGVIYTSIQKKLQDVFQPTHLEVLNESYMHNVPKGSETHFKVVVVSDLFEGKPLIQRHRMVNEALAAEFDKGVHALSIQSKTPAQWETNSSVRPSPTCLGGMLHDKKKASE</sequence>
<dbReference type="AlphaFoldDB" id="A0A485KPR5"/>
<reference evidence="4" key="2">
    <citation type="submission" date="2019-06" db="EMBL/GenBank/DDBJ databases">
        <title>Genomics analysis of Aphanomyces spp. identifies a new class of oomycete effector associated with host adaptation.</title>
        <authorList>
            <person name="Gaulin E."/>
        </authorList>
    </citation>
    <scope>NUCLEOTIDE SEQUENCE</scope>
    <source>
        <strain evidence="4">CBS 578.67</strain>
    </source>
</reference>
<proteinExistence type="inferred from homology"/>
<feature type="compositionally biased region" description="Polar residues" evidence="3">
    <location>
        <begin position="102"/>
        <end position="113"/>
    </location>
</feature>
<dbReference type="PIRSF" id="PIRSF003113">
    <property type="entry name" value="BolA"/>
    <property type="match status" value="1"/>
</dbReference>
<organism evidence="5 6">
    <name type="scientific">Aphanomyces stellatus</name>
    <dbReference type="NCBI Taxonomy" id="120398"/>
    <lineage>
        <taxon>Eukaryota</taxon>
        <taxon>Sar</taxon>
        <taxon>Stramenopiles</taxon>
        <taxon>Oomycota</taxon>
        <taxon>Saprolegniomycetes</taxon>
        <taxon>Saprolegniales</taxon>
        <taxon>Verrucalvaceae</taxon>
        <taxon>Aphanomyces</taxon>
    </lineage>
</organism>
<dbReference type="OrthoDB" id="4983at2759"/>
<protein>
    <submittedName>
        <fullName evidence="5">Aste57867_9938 protein</fullName>
    </submittedName>
</protein>
<dbReference type="EMBL" id="VJMH01005173">
    <property type="protein sequence ID" value="KAF0699516.1"/>
    <property type="molecule type" value="Genomic_DNA"/>
</dbReference>
<evidence type="ECO:0000256" key="3">
    <source>
        <dbReference type="SAM" id="MobiDB-lite"/>
    </source>
</evidence>
<evidence type="ECO:0000256" key="2">
    <source>
        <dbReference type="RuleBase" id="RU003860"/>
    </source>
</evidence>
<dbReference type="EMBL" id="CAADRA010005194">
    <property type="protein sequence ID" value="VFT86816.1"/>
    <property type="molecule type" value="Genomic_DNA"/>
</dbReference>
<dbReference type="SUPFAM" id="SSF82657">
    <property type="entry name" value="BolA-like"/>
    <property type="match status" value="1"/>
</dbReference>
<evidence type="ECO:0000313" key="5">
    <source>
        <dbReference type="EMBL" id="VFT86816.1"/>
    </source>
</evidence>
<feature type="region of interest" description="Disordered" evidence="3">
    <location>
        <begin position="102"/>
        <end position="130"/>
    </location>
</feature>
<dbReference type="PANTHER" id="PTHR46229">
    <property type="entry name" value="BOLA TRANSCRIPTION REGULATOR"/>
    <property type="match status" value="1"/>
</dbReference>
<dbReference type="FunFam" id="3.30.300.90:FF:000001">
    <property type="entry name" value="Transcriptional regulator BolA"/>
    <property type="match status" value="1"/>
</dbReference>
<dbReference type="PANTHER" id="PTHR46229:SF2">
    <property type="entry name" value="BOLA-LIKE PROTEIN 1"/>
    <property type="match status" value="1"/>
</dbReference>
<reference evidence="5 6" key="1">
    <citation type="submission" date="2019-03" db="EMBL/GenBank/DDBJ databases">
        <authorList>
            <person name="Gaulin E."/>
            <person name="Dumas B."/>
        </authorList>
    </citation>
    <scope>NUCLEOTIDE SEQUENCE [LARGE SCALE GENOMIC DNA]</scope>
    <source>
        <strain evidence="5">CBS 568.67</strain>
    </source>
</reference>
<evidence type="ECO:0000313" key="4">
    <source>
        <dbReference type="EMBL" id="KAF0699516.1"/>
    </source>
</evidence>
<keyword evidence="6" id="KW-1185">Reference proteome</keyword>
<dbReference type="InterPro" id="IPR002634">
    <property type="entry name" value="BolA"/>
</dbReference>
<gene>
    <name evidence="5" type="primary">Aste57867_9938</name>
    <name evidence="4" type="ORF">As57867_009899</name>
    <name evidence="5" type="ORF">ASTE57867_9938</name>
</gene>
<dbReference type="InterPro" id="IPR036065">
    <property type="entry name" value="BolA-like_sf"/>
</dbReference>
<dbReference type="Pfam" id="PF01722">
    <property type="entry name" value="BolA"/>
    <property type="match status" value="1"/>
</dbReference>
<dbReference type="InterPro" id="IPR050961">
    <property type="entry name" value="BolA/IbaG_stress_morph_reg"/>
</dbReference>
<name>A0A485KPR5_9STRA</name>
<evidence type="ECO:0000313" key="6">
    <source>
        <dbReference type="Proteomes" id="UP000332933"/>
    </source>
</evidence>